<feature type="region of interest" description="Disordered" evidence="1">
    <location>
        <begin position="96"/>
        <end position="119"/>
    </location>
</feature>
<feature type="non-terminal residue" evidence="2">
    <location>
        <position position="1"/>
    </location>
</feature>
<evidence type="ECO:0000256" key="1">
    <source>
        <dbReference type="SAM" id="MobiDB-lite"/>
    </source>
</evidence>
<protein>
    <submittedName>
        <fullName evidence="2">Uncharacterized protein</fullName>
    </submittedName>
</protein>
<feature type="compositionally biased region" description="Polar residues" evidence="1">
    <location>
        <begin position="1"/>
        <end position="46"/>
    </location>
</feature>
<sequence length="185" mass="19680">IGNHHVTQVWQQAPPQNPASTPQYTPNPSVNTNTAPSHGSSMSQPLLTGDAQEHSLSATMLQQSTSVSAYPQTGLHGYPGGQSHAVDRLAESPLQEQLPSNSMAQVPSQTAWGPVSSPVNSVQPPIAPIPIQPAPSIPEPPAMTADVGGGTRGNHTAEGKPKKKTKWPCIKWLLPFMKRERRGIL</sequence>
<reference evidence="2" key="1">
    <citation type="submission" date="2020-11" db="EMBL/GenBank/DDBJ databases">
        <authorList>
            <consortium name="DOE Joint Genome Institute"/>
            <person name="Ahrendt S."/>
            <person name="Riley R."/>
            <person name="Andreopoulos W."/>
            <person name="Labutti K."/>
            <person name="Pangilinan J."/>
            <person name="Ruiz-Duenas F.J."/>
            <person name="Barrasa J.M."/>
            <person name="Sanchez-Garcia M."/>
            <person name="Camarero S."/>
            <person name="Miyauchi S."/>
            <person name="Serrano A."/>
            <person name="Linde D."/>
            <person name="Babiker R."/>
            <person name="Drula E."/>
            <person name="Ayuso-Fernandez I."/>
            <person name="Pacheco R."/>
            <person name="Padilla G."/>
            <person name="Ferreira P."/>
            <person name="Barriuso J."/>
            <person name="Kellner H."/>
            <person name="Castanera R."/>
            <person name="Alfaro M."/>
            <person name="Ramirez L."/>
            <person name="Pisabarro A.G."/>
            <person name="Kuo A."/>
            <person name="Tritt A."/>
            <person name="Lipzen A."/>
            <person name="He G."/>
            <person name="Yan M."/>
            <person name="Ng V."/>
            <person name="Cullen D."/>
            <person name="Martin F."/>
            <person name="Rosso M.-N."/>
            <person name="Henrissat B."/>
            <person name="Hibbett D."/>
            <person name="Martinez A.T."/>
            <person name="Grigoriev I.V."/>
        </authorList>
    </citation>
    <scope>NUCLEOTIDE SEQUENCE</scope>
    <source>
        <strain evidence="2">MF-IS2</strain>
    </source>
</reference>
<comment type="caution">
    <text evidence="2">The sequence shown here is derived from an EMBL/GenBank/DDBJ whole genome shotgun (WGS) entry which is preliminary data.</text>
</comment>
<feature type="compositionally biased region" description="Polar residues" evidence="1">
    <location>
        <begin position="96"/>
        <end position="111"/>
    </location>
</feature>
<feature type="region of interest" description="Disordered" evidence="1">
    <location>
        <begin position="138"/>
        <end position="164"/>
    </location>
</feature>
<feature type="region of interest" description="Disordered" evidence="1">
    <location>
        <begin position="1"/>
        <end position="47"/>
    </location>
</feature>
<proteinExistence type="predicted"/>
<accession>A0A9P6C1Z8</accession>
<organism evidence="2 3">
    <name type="scientific">Macrolepiota fuliginosa MF-IS2</name>
    <dbReference type="NCBI Taxonomy" id="1400762"/>
    <lineage>
        <taxon>Eukaryota</taxon>
        <taxon>Fungi</taxon>
        <taxon>Dikarya</taxon>
        <taxon>Basidiomycota</taxon>
        <taxon>Agaricomycotina</taxon>
        <taxon>Agaricomycetes</taxon>
        <taxon>Agaricomycetidae</taxon>
        <taxon>Agaricales</taxon>
        <taxon>Agaricineae</taxon>
        <taxon>Agaricaceae</taxon>
        <taxon>Macrolepiota</taxon>
    </lineage>
</organism>
<keyword evidence="3" id="KW-1185">Reference proteome</keyword>
<evidence type="ECO:0000313" key="3">
    <source>
        <dbReference type="Proteomes" id="UP000807342"/>
    </source>
</evidence>
<evidence type="ECO:0000313" key="2">
    <source>
        <dbReference type="EMBL" id="KAF9446170.1"/>
    </source>
</evidence>
<name>A0A9P6C1Z8_9AGAR</name>
<dbReference type="EMBL" id="MU151260">
    <property type="protein sequence ID" value="KAF9446170.1"/>
    <property type="molecule type" value="Genomic_DNA"/>
</dbReference>
<dbReference type="Proteomes" id="UP000807342">
    <property type="component" value="Unassembled WGS sequence"/>
</dbReference>
<dbReference type="AlphaFoldDB" id="A0A9P6C1Z8"/>
<gene>
    <name evidence="2" type="ORF">P691DRAFT_784303</name>
</gene>